<keyword evidence="3" id="KW-0238">DNA-binding</keyword>
<evidence type="ECO:0000256" key="1">
    <source>
        <dbReference type="ARBA" id="ARBA00009437"/>
    </source>
</evidence>
<evidence type="ECO:0000313" key="7">
    <source>
        <dbReference type="Proteomes" id="UP000027583"/>
    </source>
</evidence>
<dbReference type="RefSeq" id="WP_035443859.1">
    <property type="nucleotide sequence ID" value="NZ_CBLX010000002.1"/>
</dbReference>
<evidence type="ECO:0000256" key="2">
    <source>
        <dbReference type="ARBA" id="ARBA00023015"/>
    </source>
</evidence>
<proteinExistence type="inferred from homology"/>
<dbReference type="PANTHER" id="PTHR30537:SF5">
    <property type="entry name" value="HTH-TYPE TRANSCRIPTIONAL ACTIVATOR TTDR-RELATED"/>
    <property type="match status" value="1"/>
</dbReference>
<protein>
    <submittedName>
        <fullName evidence="6">Transcriptional regulator, LysR family</fullName>
    </submittedName>
</protein>
<organism evidence="6 7">
    <name type="scientific">Asaia bogorensis</name>
    <dbReference type="NCBI Taxonomy" id="91915"/>
    <lineage>
        <taxon>Bacteria</taxon>
        <taxon>Pseudomonadati</taxon>
        <taxon>Pseudomonadota</taxon>
        <taxon>Alphaproteobacteria</taxon>
        <taxon>Acetobacterales</taxon>
        <taxon>Acetobacteraceae</taxon>
        <taxon>Asaia</taxon>
    </lineage>
</organism>
<reference evidence="6 7" key="2">
    <citation type="journal article" date="2014" name="PLoS ONE">
        <title>Evolution of mitochondria reconstructed from the energy metabolism of living bacteria.</title>
        <authorList>
            <person name="Degli Esposti M."/>
            <person name="Chouaia B."/>
            <person name="Comandatore F."/>
            <person name="Crotti E."/>
            <person name="Sassera D."/>
            <person name="Lievens P.M."/>
            <person name="Daffonchio D."/>
            <person name="Bandi C."/>
        </authorList>
    </citation>
    <scope>NUCLEOTIDE SEQUENCE [LARGE SCALE GENOMIC DNA]</scope>
    <source>
        <strain evidence="6 7">SF2.1</strain>
    </source>
</reference>
<dbReference type="InterPro" id="IPR036388">
    <property type="entry name" value="WH-like_DNA-bd_sf"/>
</dbReference>
<evidence type="ECO:0000259" key="5">
    <source>
        <dbReference type="PROSITE" id="PS50931"/>
    </source>
</evidence>
<comment type="similarity">
    <text evidence="1">Belongs to the LysR transcriptional regulatory family.</text>
</comment>
<dbReference type="PANTHER" id="PTHR30537">
    <property type="entry name" value="HTH-TYPE TRANSCRIPTIONAL REGULATOR"/>
    <property type="match status" value="1"/>
</dbReference>
<dbReference type="eggNOG" id="COG0583">
    <property type="taxonomic scope" value="Bacteria"/>
</dbReference>
<dbReference type="PROSITE" id="PS50931">
    <property type="entry name" value="HTH_LYSR"/>
    <property type="match status" value="1"/>
</dbReference>
<dbReference type="EMBL" id="CBLX010000002">
    <property type="protein sequence ID" value="CDG38100.1"/>
    <property type="molecule type" value="Genomic_DNA"/>
</dbReference>
<dbReference type="GO" id="GO:0003677">
    <property type="term" value="F:DNA binding"/>
    <property type="evidence" value="ECO:0007669"/>
    <property type="project" value="UniProtKB-KW"/>
</dbReference>
<keyword evidence="4" id="KW-0804">Transcription</keyword>
<evidence type="ECO:0000256" key="4">
    <source>
        <dbReference type="ARBA" id="ARBA00023163"/>
    </source>
</evidence>
<feature type="domain" description="HTH lysR-type" evidence="5">
    <location>
        <begin position="1"/>
        <end position="58"/>
    </location>
</feature>
<comment type="caution">
    <text evidence="6">The sequence shown here is derived from an EMBL/GenBank/DDBJ whole genome shotgun (WGS) entry which is preliminary data.</text>
</comment>
<dbReference type="InterPro" id="IPR058163">
    <property type="entry name" value="LysR-type_TF_proteobact-type"/>
</dbReference>
<dbReference type="Pfam" id="PF00126">
    <property type="entry name" value="HTH_1"/>
    <property type="match status" value="1"/>
</dbReference>
<reference evidence="6 7" key="1">
    <citation type="journal article" date="2014" name="Genome Biol. Evol.">
        <title>Acetic acid bacteria genomes reveal functional traits for adaptation to life in insect guts.</title>
        <authorList>
            <person name="Chouaia B."/>
            <person name="Gaiarsa S."/>
            <person name="Crotti E."/>
            <person name="Comandatore F."/>
            <person name="Degli Esposti M."/>
            <person name="Ricci I."/>
            <person name="Alma A."/>
            <person name="Favia G."/>
            <person name="Bandi C."/>
            <person name="Daffonchio D."/>
        </authorList>
    </citation>
    <scope>NUCLEOTIDE SEQUENCE [LARGE SCALE GENOMIC DNA]</scope>
    <source>
        <strain evidence="6 7">SF2.1</strain>
    </source>
</reference>
<dbReference type="AlphaFoldDB" id="A0A060QB38"/>
<dbReference type="SUPFAM" id="SSF53850">
    <property type="entry name" value="Periplasmic binding protein-like II"/>
    <property type="match status" value="1"/>
</dbReference>
<gene>
    <name evidence="6" type="ORF">ASAP_0055</name>
</gene>
<dbReference type="Gene3D" id="1.10.10.10">
    <property type="entry name" value="Winged helix-like DNA-binding domain superfamily/Winged helix DNA-binding domain"/>
    <property type="match status" value="1"/>
</dbReference>
<name>A0A060QB38_9PROT</name>
<accession>A0A060QB38</accession>
<dbReference type="Gene3D" id="3.40.190.290">
    <property type="match status" value="1"/>
</dbReference>
<evidence type="ECO:0000313" key="6">
    <source>
        <dbReference type="EMBL" id="CDG38100.1"/>
    </source>
</evidence>
<dbReference type="Pfam" id="PF03466">
    <property type="entry name" value="LysR_substrate"/>
    <property type="match status" value="1"/>
</dbReference>
<dbReference type="Proteomes" id="UP000027583">
    <property type="component" value="Unassembled WGS sequence"/>
</dbReference>
<dbReference type="CDD" id="cd08422">
    <property type="entry name" value="PBP2_CrgA_like"/>
    <property type="match status" value="1"/>
</dbReference>
<dbReference type="SUPFAM" id="SSF46785">
    <property type="entry name" value="Winged helix' DNA-binding domain"/>
    <property type="match status" value="1"/>
</dbReference>
<sequence>MNSDDLGSFLRIAETMSLSAASRATGTPKSSLSRALFRLEREIGAKLFERGPHALRLTEAGRILLIHARRVMDDLNEATAALDGVTGQPRGVLKICAATTFAIGLVAPMLPHFLRDYPDLRVHLEAENRIVDLAREDVDVAIRIGAMADSDLLASKLGRIELWPCASPSYLMERGTPQTPQDLANHELLGWTDQPSIWRFKDSSNREHCVPVAVRSVIPEPAVLQVVLENRGGVGRLPAFLASPSIEEGRLVRLLPDYEAETVEVHAVYAAHRSLSSKVRVFIDALRAHLGAI</sequence>
<keyword evidence="2" id="KW-0805">Transcription regulation</keyword>
<dbReference type="InterPro" id="IPR000847">
    <property type="entry name" value="LysR_HTH_N"/>
</dbReference>
<dbReference type="InterPro" id="IPR036390">
    <property type="entry name" value="WH_DNA-bd_sf"/>
</dbReference>
<evidence type="ECO:0000256" key="3">
    <source>
        <dbReference type="ARBA" id="ARBA00023125"/>
    </source>
</evidence>
<dbReference type="InterPro" id="IPR005119">
    <property type="entry name" value="LysR_subst-bd"/>
</dbReference>
<dbReference type="GO" id="GO:0003700">
    <property type="term" value="F:DNA-binding transcription factor activity"/>
    <property type="evidence" value="ECO:0007669"/>
    <property type="project" value="InterPro"/>
</dbReference>